<sequence>MKRLRHRAAAARAILAANGYKKFQRGSPWHLVLGSKLDFLKIPLLPRKSRPIRAKIFISDLGIQPYDRLGT</sequence>
<dbReference type="AlphaFoldDB" id="A0A1R3KK58"/>
<dbReference type="Proteomes" id="UP000187203">
    <property type="component" value="Unassembled WGS sequence"/>
</dbReference>
<dbReference type="EMBL" id="AWUE01013213">
    <property type="protein sequence ID" value="OMP07476.1"/>
    <property type="molecule type" value="Genomic_DNA"/>
</dbReference>
<evidence type="ECO:0000313" key="1">
    <source>
        <dbReference type="EMBL" id="OMP07476.1"/>
    </source>
</evidence>
<proteinExistence type="predicted"/>
<organism evidence="1 2">
    <name type="scientific">Corchorus olitorius</name>
    <dbReference type="NCBI Taxonomy" id="93759"/>
    <lineage>
        <taxon>Eukaryota</taxon>
        <taxon>Viridiplantae</taxon>
        <taxon>Streptophyta</taxon>
        <taxon>Embryophyta</taxon>
        <taxon>Tracheophyta</taxon>
        <taxon>Spermatophyta</taxon>
        <taxon>Magnoliopsida</taxon>
        <taxon>eudicotyledons</taxon>
        <taxon>Gunneridae</taxon>
        <taxon>Pentapetalae</taxon>
        <taxon>rosids</taxon>
        <taxon>malvids</taxon>
        <taxon>Malvales</taxon>
        <taxon>Malvaceae</taxon>
        <taxon>Grewioideae</taxon>
        <taxon>Apeibeae</taxon>
        <taxon>Corchorus</taxon>
    </lineage>
</organism>
<keyword evidence="2" id="KW-1185">Reference proteome</keyword>
<accession>A0A1R3KK58</accession>
<comment type="caution">
    <text evidence="1">The sequence shown here is derived from an EMBL/GenBank/DDBJ whole genome shotgun (WGS) entry which is preliminary data.</text>
</comment>
<name>A0A1R3KK58_9ROSI</name>
<evidence type="ECO:0000313" key="2">
    <source>
        <dbReference type="Proteomes" id="UP000187203"/>
    </source>
</evidence>
<protein>
    <submittedName>
        <fullName evidence="1">UV radiation resistance-associated protein-like protein</fullName>
    </submittedName>
</protein>
<gene>
    <name evidence="1" type="ORF">COLO4_07308</name>
</gene>
<reference evidence="2" key="1">
    <citation type="submission" date="2013-09" db="EMBL/GenBank/DDBJ databases">
        <title>Corchorus olitorius genome sequencing.</title>
        <authorList>
            <person name="Alam M."/>
            <person name="Haque M.S."/>
            <person name="Islam M.S."/>
            <person name="Emdad E.M."/>
            <person name="Islam M.M."/>
            <person name="Ahmed B."/>
            <person name="Halim A."/>
            <person name="Hossen Q.M.M."/>
            <person name="Hossain M.Z."/>
            <person name="Ahmed R."/>
            <person name="Khan M.M."/>
            <person name="Islam R."/>
            <person name="Rashid M.M."/>
            <person name="Khan S.A."/>
            <person name="Rahman M.S."/>
            <person name="Alam M."/>
            <person name="Yahiya A.S."/>
            <person name="Khan M.S."/>
            <person name="Azam M.S."/>
            <person name="Haque T."/>
            <person name="Lashkar M.Z.H."/>
            <person name="Akhand A.I."/>
            <person name="Morshed G."/>
            <person name="Roy S."/>
            <person name="Uddin K.S."/>
            <person name="Rabeya T."/>
            <person name="Hossain A.S."/>
            <person name="Chowdhury A."/>
            <person name="Snigdha A.R."/>
            <person name="Mortoza M.S."/>
            <person name="Matin S.A."/>
            <person name="Hoque S.M.E."/>
            <person name="Islam M.K."/>
            <person name="Roy D.K."/>
            <person name="Haider R."/>
            <person name="Moosa M.M."/>
            <person name="Elias S.M."/>
            <person name="Hasan A.M."/>
            <person name="Jahan S."/>
            <person name="Shafiuddin M."/>
            <person name="Mahmood N."/>
            <person name="Shommy N.S."/>
        </authorList>
    </citation>
    <scope>NUCLEOTIDE SEQUENCE [LARGE SCALE GENOMIC DNA]</scope>
    <source>
        <strain evidence="2">cv. O-4</strain>
    </source>
</reference>